<evidence type="ECO:0000256" key="5">
    <source>
        <dbReference type="ARBA" id="ARBA00022822"/>
    </source>
</evidence>
<dbReference type="PANTHER" id="PTHR43285">
    <property type="entry name" value="ANTHRANILATE PHOSPHORIBOSYLTRANSFERASE"/>
    <property type="match status" value="1"/>
</dbReference>
<organism evidence="12 13">
    <name type="scientific">Falsibacillus pallidus</name>
    <dbReference type="NCBI Taxonomy" id="493781"/>
    <lineage>
        <taxon>Bacteria</taxon>
        <taxon>Bacillati</taxon>
        <taxon>Bacillota</taxon>
        <taxon>Bacilli</taxon>
        <taxon>Bacillales</taxon>
        <taxon>Bacillaceae</taxon>
        <taxon>Falsibacillus</taxon>
    </lineage>
</organism>
<comment type="function">
    <text evidence="9">Catalyzes the transfer of the phosphoribosyl group of 5-phosphorylribose-1-pyrophosphate (PRPP) to anthranilate to yield N-(5'-phosphoribosyl)-anthranilate (PRA).</text>
</comment>
<dbReference type="EC" id="2.4.2.18" evidence="9"/>
<comment type="cofactor">
    <cofactor evidence="9">
        <name>Mg(2+)</name>
        <dbReference type="ChEBI" id="CHEBI:18420"/>
    </cofactor>
    <text evidence="9">Binds 2 magnesium ions per monomer.</text>
</comment>
<dbReference type="Pfam" id="PF00591">
    <property type="entry name" value="Glycos_transf_3"/>
    <property type="match status" value="1"/>
</dbReference>
<dbReference type="RefSeq" id="WP_114745449.1">
    <property type="nucleotide sequence ID" value="NZ_QQAY01000004.1"/>
</dbReference>
<dbReference type="UniPathway" id="UPA00035">
    <property type="reaction ID" value="UER00041"/>
</dbReference>
<keyword evidence="2 9" id="KW-0028">Amino-acid biosynthesis</keyword>
<feature type="binding site" evidence="9">
    <location>
        <position position="225"/>
    </location>
    <ligand>
        <name>Mg(2+)</name>
        <dbReference type="ChEBI" id="CHEBI:18420"/>
        <label>2</label>
    </ligand>
</feature>
<keyword evidence="9" id="KW-0460">Magnesium</keyword>
<evidence type="ECO:0000256" key="8">
    <source>
        <dbReference type="ARBA" id="ARBA00061188"/>
    </source>
</evidence>
<dbReference type="GO" id="GO:0000162">
    <property type="term" value="P:L-tryptophan biosynthetic process"/>
    <property type="evidence" value="ECO:0007669"/>
    <property type="project" value="UniProtKB-UniRule"/>
</dbReference>
<feature type="binding site" evidence="9">
    <location>
        <position position="110"/>
    </location>
    <ligand>
        <name>anthranilate</name>
        <dbReference type="ChEBI" id="CHEBI:16567"/>
        <label>1</label>
    </ligand>
</feature>
<evidence type="ECO:0000256" key="2">
    <source>
        <dbReference type="ARBA" id="ARBA00022605"/>
    </source>
</evidence>
<feature type="binding site" evidence="9">
    <location>
        <position position="224"/>
    </location>
    <ligand>
        <name>Mg(2+)</name>
        <dbReference type="ChEBI" id="CHEBI:18420"/>
        <label>2</label>
    </ligand>
</feature>
<dbReference type="Proteomes" id="UP000255326">
    <property type="component" value="Unassembled WGS sequence"/>
</dbReference>
<comment type="caution">
    <text evidence="9">Lacks conserved residue(s) required for the propagation of feature annotation.</text>
</comment>
<dbReference type="InterPro" id="IPR036320">
    <property type="entry name" value="Glycosyl_Trfase_fam3_N_dom_sf"/>
</dbReference>
<feature type="binding site" evidence="9">
    <location>
        <position position="165"/>
    </location>
    <ligand>
        <name>anthranilate</name>
        <dbReference type="ChEBI" id="CHEBI:16567"/>
        <label>2</label>
    </ligand>
</feature>
<keyword evidence="5 9" id="KW-0822">Tryptophan biosynthesis</keyword>
<feature type="binding site" evidence="9">
    <location>
        <position position="119"/>
    </location>
    <ligand>
        <name>5-phospho-alpha-D-ribose 1-diphosphate</name>
        <dbReference type="ChEBI" id="CHEBI:58017"/>
    </ligand>
</feature>
<evidence type="ECO:0000256" key="6">
    <source>
        <dbReference type="ARBA" id="ARBA00023141"/>
    </source>
</evidence>
<evidence type="ECO:0000256" key="7">
    <source>
        <dbReference type="ARBA" id="ARBA00052328"/>
    </source>
</evidence>
<evidence type="ECO:0000256" key="4">
    <source>
        <dbReference type="ARBA" id="ARBA00022679"/>
    </source>
</evidence>
<evidence type="ECO:0000256" key="1">
    <source>
        <dbReference type="ARBA" id="ARBA00004907"/>
    </source>
</evidence>
<comment type="pathway">
    <text evidence="1 9">Amino-acid biosynthesis; L-tryptophan biosynthesis; L-tryptophan from chorismate: step 2/5.</text>
</comment>
<dbReference type="PANTHER" id="PTHR43285:SF2">
    <property type="entry name" value="ANTHRANILATE PHOSPHORIBOSYLTRANSFERASE"/>
    <property type="match status" value="1"/>
</dbReference>
<dbReference type="InterPro" id="IPR017459">
    <property type="entry name" value="Glycosyl_Trfase_fam3_N_dom"/>
</dbReference>
<dbReference type="OrthoDB" id="9806430at2"/>
<feature type="domain" description="Glycosyl transferase family 3 N-terminal" evidence="11">
    <location>
        <begin position="2"/>
        <end position="64"/>
    </location>
</feature>
<feature type="binding site" evidence="9">
    <location>
        <begin position="107"/>
        <end position="115"/>
    </location>
    <ligand>
        <name>5-phospho-alpha-D-ribose 1-diphosphate</name>
        <dbReference type="ChEBI" id="CHEBI:58017"/>
    </ligand>
</feature>
<keyword evidence="9" id="KW-0479">Metal-binding</keyword>
<feature type="binding site" evidence="9">
    <location>
        <position position="91"/>
    </location>
    <ligand>
        <name>Mg(2+)</name>
        <dbReference type="ChEBI" id="CHEBI:18420"/>
        <label>1</label>
    </ligand>
</feature>
<dbReference type="SUPFAM" id="SSF52418">
    <property type="entry name" value="Nucleoside phosphorylase/phosphoribosyltransferase catalytic domain"/>
    <property type="match status" value="1"/>
</dbReference>
<evidence type="ECO:0000259" key="11">
    <source>
        <dbReference type="Pfam" id="PF02885"/>
    </source>
</evidence>
<dbReference type="FunFam" id="3.40.1030.10:FF:000002">
    <property type="entry name" value="Anthranilate phosphoribosyltransferase"/>
    <property type="match status" value="1"/>
</dbReference>
<dbReference type="InterPro" id="IPR005940">
    <property type="entry name" value="Anthranilate_Pribosyl_Tfrase"/>
</dbReference>
<dbReference type="GO" id="GO:0005829">
    <property type="term" value="C:cytosol"/>
    <property type="evidence" value="ECO:0007669"/>
    <property type="project" value="TreeGrafter"/>
</dbReference>
<dbReference type="GO" id="GO:0004048">
    <property type="term" value="F:anthranilate phosphoribosyltransferase activity"/>
    <property type="evidence" value="ECO:0007669"/>
    <property type="project" value="UniProtKB-UniRule"/>
</dbReference>
<keyword evidence="13" id="KW-1185">Reference proteome</keyword>
<feature type="binding site" evidence="9">
    <location>
        <begin position="89"/>
        <end position="92"/>
    </location>
    <ligand>
        <name>5-phospho-alpha-D-ribose 1-diphosphate</name>
        <dbReference type="ChEBI" id="CHEBI:58017"/>
    </ligand>
</feature>
<comment type="similarity">
    <text evidence="9">Belongs to the anthranilate phosphoribosyltransferase family.</text>
</comment>
<comment type="caution">
    <text evidence="12">The sequence shown here is derived from an EMBL/GenBank/DDBJ whole genome shotgun (WGS) entry which is preliminary data.</text>
</comment>
<dbReference type="AlphaFoldDB" id="A0A370GIW1"/>
<keyword evidence="6 9" id="KW-0057">Aromatic amino acid biosynthesis</keyword>
<reference evidence="12 13" key="1">
    <citation type="submission" date="2018-07" db="EMBL/GenBank/DDBJ databases">
        <title>Genomic Encyclopedia of Type Strains, Phase IV (KMG-IV): sequencing the most valuable type-strain genomes for metagenomic binning, comparative biology and taxonomic classification.</title>
        <authorList>
            <person name="Goeker M."/>
        </authorList>
    </citation>
    <scope>NUCLEOTIDE SEQUENCE [LARGE SCALE GENOMIC DNA]</scope>
    <source>
        <strain evidence="12 13">DSM 25281</strain>
    </source>
</reference>
<feature type="binding site" evidence="9">
    <location>
        <begin position="82"/>
        <end position="83"/>
    </location>
    <ligand>
        <name>5-phospho-alpha-D-ribose 1-diphosphate</name>
        <dbReference type="ChEBI" id="CHEBI:58017"/>
    </ligand>
</feature>
<comment type="subunit">
    <text evidence="9">Homodimer.</text>
</comment>
<evidence type="ECO:0000256" key="3">
    <source>
        <dbReference type="ARBA" id="ARBA00022676"/>
    </source>
</evidence>
<feature type="binding site" evidence="9">
    <location>
        <position position="87"/>
    </location>
    <ligand>
        <name>5-phospho-alpha-D-ribose 1-diphosphate</name>
        <dbReference type="ChEBI" id="CHEBI:58017"/>
    </ligand>
</feature>
<keyword evidence="4 9" id="KW-0808">Transferase</keyword>
<dbReference type="Gene3D" id="3.40.1030.10">
    <property type="entry name" value="Nucleoside phosphorylase/phosphoribosyltransferase catalytic domain"/>
    <property type="match status" value="1"/>
</dbReference>
<feature type="binding site" evidence="9">
    <location>
        <position position="79"/>
    </location>
    <ligand>
        <name>anthranilate</name>
        <dbReference type="ChEBI" id="CHEBI:16567"/>
        <label>1</label>
    </ligand>
</feature>
<feature type="binding site" evidence="9">
    <location>
        <position position="225"/>
    </location>
    <ligand>
        <name>Mg(2+)</name>
        <dbReference type="ChEBI" id="CHEBI:18420"/>
        <label>1</label>
    </ligand>
</feature>
<comment type="catalytic activity">
    <reaction evidence="7 9">
        <text>N-(5-phospho-beta-D-ribosyl)anthranilate + diphosphate = 5-phospho-alpha-D-ribose 1-diphosphate + anthranilate</text>
        <dbReference type="Rhea" id="RHEA:11768"/>
        <dbReference type="ChEBI" id="CHEBI:16567"/>
        <dbReference type="ChEBI" id="CHEBI:18277"/>
        <dbReference type="ChEBI" id="CHEBI:33019"/>
        <dbReference type="ChEBI" id="CHEBI:58017"/>
        <dbReference type="EC" id="2.4.2.18"/>
    </reaction>
</comment>
<evidence type="ECO:0000313" key="13">
    <source>
        <dbReference type="Proteomes" id="UP000255326"/>
    </source>
</evidence>
<feature type="domain" description="Glycosyl transferase family 3" evidence="10">
    <location>
        <begin position="74"/>
        <end position="323"/>
    </location>
</feature>
<dbReference type="Pfam" id="PF02885">
    <property type="entry name" value="Glycos_trans_3N"/>
    <property type="match status" value="1"/>
</dbReference>
<sequence>MKKYLQKLAEAESLTLEEMMEAAEYLFSPNITEAEIAAFLMGIKAKGETTEEMTGLASVLRNRAMKIQHAPVGVMDNCGTGGDGSHSFNISTTAAFVIAGAGIPVAKHGNRSVSSRTGSADVLEHLGVSLELHSAQMEEILMENEIAFLFAPKIHPSLKRIMKVRNDLKIPTIFNLIGPLTNPVNLDTQLVGTYRRDMLEKMAMALHQLGRRRGITVNGSGFMDEASLAGENHMVLLDEGELIPFTLQPEETGLPMYDNTDIIGGDASDNAKILLDVLKGRNGAYRDTVLLNAGIGIFANGKAGTIQEGIHLATESIDSGAALSKLEYLIDYSAKSDRKVI</sequence>
<dbReference type="HAMAP" id="MF_00211">
    <property type="entry name" value="TrpD"/>
    <property type="match status" value="1"/>
</dbReference>
<dbReference type="Gene3D" id="1.20.970.10">
    <property type="entry name" value="Transferase, Pyrimidine Nucleoside Phosphorylase, Chain C"/>
    <property type="match status" value="1"/>
</dbReference>
<protein>
    <recommendedName>
        <fullName evidence="9">Anthranilate phosphoribosyltransferase</fullName>
        <ecNumber evidence="9">2.4.2.18</ecNumber>
    </recommendedName>
</protein>
<evidence type="ECO:0000313" key="12">
    <source>
        <dbReference type="EMBL" id="RDI43149.1"/>
    </source>
</evidence>
<dbReference type="EMBL" id="QQAY01000004">
    <property type="protein sequence ID" value="RDI43149.1"/>
    <property type="molecule type" value="Genomic_DNA"/>
</dbReference>
<evidence type="ECO:0000256" key="9">
    <source>
        <dbReference type="HAMAP-Rule" id="MF_00211"/>
    </source>
</evidence>
<dbReference type="InterPro" id="IPR000312">
    <property type="entry name" value="Glycosyl_Trfase_fam3"/>
</dbReference>
<feature type="binding site" evidence="9">
    <location>
        <position position="79"/>
    </location>
    <ligand>
        <name>5-phospho-alpha-D-ribose 1-diphosphate</name>
        <dbReference type="ChEBI" id="CHEBI:58017"/>
    </ligand>
</feature>
<comment type="similarity">
    <text evidence="8">In the C-terminal section; belongs to the anthranilate phosphoribosyltransferase family.</text>
</comment>
<accession>A0A370GIW1</accession>
<gene>
    <name evidence="9" type="primary">trpD</name>
    <name evidence="12" type="ORF">DFR59_104203</name>
</gene>
<keyword evidence="3 9" id="KW-0328">Glycosyltransferase</keyword>
<dbReference type="SUPFAM" id="SSF47648">
    <property type="entry name" value="Nucleoside phosphorylase/phosphoribosyltransferase N-terminal domain"/>
    <property type="match status" value="1"/>
</dbReference>
<name>A0A370GIW1_9BACI</name>
<dbReference type="NCBIfam" id="TIGR01245">
    <property type="entry name" value="trpD"/>
    <property type="match status" value="1"/>
</dbReference>
<evidence type="ECO:0000259" key="10">
    <source>
        <dbReference type="Pfam" id="PF00591"/>
    </source>
</evidence>
<proteinExistence type="inferred from homology"/>
<dbReference type="InterPro" id="IPR035902">
    <property type="entry name" value="Nuc_phospho_transferase"/>
</dbReference>
<dbReference type="GO" id="GO:0000287">
    <property type="term" value="F:magnesium ion binding"/>
    <property type="evidence" value="ECO:0007669"/>
    <property type="project" value="UniProtKB-UniRule"/>
</dbReference>